<dbReference type="AlphaFoldDB" id="A0A0A7GGF1"/>
<dbReference type="HOGENOM" id="CLU_3338288_0_0_2"/>
<proteinExistence type="predicted"/>
<dbReference type="KEGG" id="gac:GACE_1867"/>
<evidence type="ECO:0000313" key="1">
    <source>
        <dbReference type="EMBL" id="AIY90893.1"/>
    </source>
</evidence>
<protein>
    <submittedName>
        <fullName evidence="1">Uncharacterized protein</fullName>
    </submittedName>
</protein>
<reference evidence="1 2" key="1">
    <citation type="journal article" date="2015" name="Appl. Environ. Microbiol.">
        <title>The Geoglobus acetivorans genome: Fe(III) reduction, acetate utilization, autotrophic growth, and degradation of aromatic compounds in a hyperthermophilic archaeon.</title>
        <authorList>
            <person name="Mardanov A.V."/>
            <person name="Slododkina G.B."/>
            <person name="Slobodkin A.I."/>
            <person name="Beletsky A.V."/>
            <person name="Gavrilov S.N."/>
            <person name="Kublanov I.V."/>
            <person name="Bonch-Osmolovskaya E.A."/>
            <person name="Skryabin K.G."/>
            <person name="Ravin N.V."/>
        </authorList>
    </citation>
    <scope>NUCLEOTIDE SEQUENCE [LARGE SCALE GENOMIC DNA]</scope>
    <source>
        <strain evidence="1 2">SBH6</strain>
    </source>
</reference>
<dbReference type="EMBL" id="CP009552">
    <property type="protein sequence ID" value="AIY90893.1"/>
    <property type="molecule type" value="Genomic_DNA"/>
</dbReference>
<accession>A0A0A7GGF1</accession>
<name>A0A0A7GGF1_GEOAI</name>
<dbReference type="Proteomes" id="UP000030624">
    <property type="component" value="Chromosome"/>
</dbReference>
<organism evidence="1 2">
    <name type="scientific">Geoglobus acetivorans</name>
    <dbReference type="NCBI Taxonomy" id="565033"/>
    <lineage>
        <taxon>Archaea</taxon>
        <taxon>Methanobacteriati</taxon>
        <taxon>Methanobacteriota</taxon>
        <taxon>Archaeoglobi</taxon>
        <taxon>Archaeoglobales</taxon>
        <taxon>Archaeoglobaceae</taxon>
        <taxon>Geoglobus</taxon>
    </lineage>
</organism>
<evidence type="ECO:0000313" key="2">
    <source>
        <dbReference type="Proteomes" id="UP000030624"/>
    </source>
</evidence>
<sequence>MGVKTRVKLARRCFIKVYRIRGWFRILSSPPIPPVQA</sequence>
<gene>
    <name evidence="1" type="ORF">GACE_1867</name>
</gene>